<dbReference type="RefSeq" id="WP_284480175.1">
    <property type="nucleotide sequence ID" value="NZ_JASNJD010000004.1"/>
</dbReference>
<dbReference type="Proteomes" id="UP001243757">
    <property type="component" value="Unassembled WGS sequence"/>
</dbReference>
<organism evidence="2 3">
    <name type="scientific">Pseudodonghicola flavimaris</name>
    <dbReference type="NCBI Taxonomy" id="3050036"/>
    <lineage>
        <taxon>Bacteria</taxon>
        <taxon>Pseudomonadati</taxon>
        <taxon>Pseudomonadota</taxon>
        <taxon>Alphaproteobacteria</taxon>
        <taxon>Rhodobacterales</taxon>
        <taxon>Paracoccaceae</taxon>
        <taxon>Pseudodonghicola</taxon>
    </lineage>
</organism>
<dbReference type="SUPFAM" id="SSF52317">
    <property type="entry name" value="Class I glutamine amidotransferase-like"/>
    <property type="match status" value="1"/>
</dbReference>
<dbReference type="PROSITE" id="PS51273">
    <property type="entry name" value="GATASE_TYPE_1"/>
    <property type="match status" value="1"/>
</dbReference>
<dbReference type="GO" id="GO:0016787">
    <property type="term" value="F:hydrolase activity"/>
    <property type="evidence" value="ECO:0007669"/>
    <property type="project" value="UniProtKB-KW"/>
</dbReference>
<feature type="domain" description="Glutamine amidotransferase" evidence="1">
    <location>
        <begin position="70"/>
        <end position="195"/>
    </location>
</feature>
<proteinExistence type="predicted"/>
<dbReference type="Gene3D" id="3.40.50.880">
    <property type="match status" value="1"/>
</dbReference>
<dbReference type="InterPro" id="IPR044992">
    <property type="entry name" value="ChyE-like"/>
</dbReference>
<reference evidence="2 3" key="1">
    <citation type="submission" date="2023-05" db="EMBL/GenBank/DDBJ databases">
        <title>Pseudodonghicola sp. nov.</title>
        <authorList>
            <person name="Huang J."/>
        </authorList>
    </citation>
    <scope>NUCLEOTIDE SEQUENCE [LARGE SCALE GENOMIC DNA]</scope>
    <source>
        <strain evidence="2 3">IC7</strain>
    </source>
</reference>
<evidence type="ECO:0000313" key="2">
    <source>
        <dbReference type="EMBL" id="MDK3017355.1"/>
    </source>
</evidence>
<dbReference type="EC" id="3.4.-.-" evidence="2"/>
<dbReference type="PANTHER" id="PTHR42695">
    <property type="entry name" value="GLUTAMINE AMIDOTRANSFERASE YLR126C-RELATED"/>
    <property type="match status" value="1"/>
</dbReference>
<dbReference type="Pfam" id="PF00117">
    <property type="entry name" value="GATase"/>
    <property type="match status" value="1"/>
</dbReference>
<dbReference type="CDD" id="cd01741">
    <property type="entry name" value="GATase1_1"/>
    <property type="match status" value="1"/>
</dbReference>
<sequence>MTTLLILEGNMPATKAAGNVATSGFVTTLLGLAPDLHLRIASPYAGPVDPDLFAAVDGVVFTGSGEDWSPHAPEAAPQRRAMEAAFAAGRPVWGSCNGMQLAVVVLGGLVAASPNGVEVGMARDTRPTGAGRDHPMMAGRGSGFAAPCIHRDEVRRLPEGAEHIACNAHSPVQAMAYRRGGVDVWGTQYHPELRPADIATYVRTSGLHRGPAAQLGNLAEDLERAHHDPAAATRIGASSEELRLETRARELANWIAHVRARAGTAAGAVAPA</sequence>
<keyword evidence="2" id="KW-0378">Hydrolase</keyword>
<keyword evidence="2" id="KW-0315">Glutamine amidotransferase</keyword>
<accession>A0ABT7EYD5</accession>
<dbReference type="InterPro" id="IPR029062">
    <property type="entry name" value="Class_I_gatase-like"/>
</dbReference>
<evidence type="ECO:0000313" key="3">
    <source>
        <dbReference type="Proteomes" id="UP001243757"/>
    </source>
</evidence>
<dbReference type="PANTHER" id="PTHR42695:SF5">
    <property type="entry name" value="GLUTAMINE AMIDOTRANSFERASE YLR126C-RELATED"/>
    <property type="match status" value="1"/>
</dbReference>
<dbReference type="InterPro" id="IPR017926">
    <property type="entry name" value="GATASE"/>
</dbReference>
<name>A0ABT7EYD5_9RHOB</name>
<gene>
    <name evidence="2" type="ORF">QO033_06680</name>
</gene>
<comment type="caution">
    <text evidence="2">The sequence shown here is derived from an EMBL/GenBank/DDBJ whole genome shotgun (WGS) entry which is preliminary data.</text>
</comment>
<evidence type="ECO:0000259" key="1">
    <source>
        <dbReference type="Pfam" id="PF00117"/>
    </source>
</evidence>
<keyword evidence="3" id="KW-1185">Reference proteome</keyword>
<dbReference type="EMBL" id="JASNJD010000004">
    <property type="protein sequence ID" value="MDK3017355.1"/>
    <property type="molecule type" value="Genomic_DNA"/>
</dbReference>
<protein>
    <submittedName>
        <fullName evidence="2">Type 1 glutamine amidotransferase</fullName>
        <ecNumber evidence="2">3.4.-.-</ecNumber>
    </submittedName>
</protein>